<reference evidence="5" key="1">
    <citation type="journal article" date="2020" name="PLoS Negl. Trop. Dis.">
        <title>High-quality nuclear genome for Sarcoptes scabiei-A critical resource for a neglected parasite.</title>
        <authorList>
            <person name="Korhonen P.K."/>
            <person name="Gasser R.B."/>
            <person name="Ma G."/>
            <person name="Wang T."/>
            <person name="Stroehlein A.J."/>
            <person name="Young N.D."/>
            <person name="Ang C.S."/>
            <person name="Fernando D.D."/>
            <person name="Lu H.C."/>
            <person name="Taylor S."/>
            <person name="Reynolds S.L."/>
            <person name="Mofiz E."/>
            <person name="Najaraj S.H."/>
            <person name="Gowda H."/>
            <person name="Madugundu A."/>
            <person name="Renuse S."/>
            <person name="Holt D."/>
            <person name="Pandey A."/>
            <person name="Papenfuss A.T."/>
            <person name="Fischer K."/>
        </authorList>
    </citation>
    <scope>NUCLEOTIDE SEQUENCE [LARGE SCALE GENOMIC DNA]</scope>
</reference>
<feature type="region of interest" description="Disordered" evidence="1">
    <location>
        <begin position="263"/>
        <end position="333"/>
    </location>
</feature>
<evidence type="ECO:0000256" key="1">
    <source>
        <dbReference type="SAM" id="MobiDB-lite"/>
    </source>
</evidence>
<sequence>MRSSSSRSNISRQRSPIHHHHHISQTIEHPSRMPGPHEKFILLQFLQAILFTIRTSFLIYDLIQTIINKFEWYTRFGQMLGGSATTSEKIYTISLFLIAILLISMIVFTFVYNYLLVHENVYGIIIMSIFLLGFLCYNFVIFGQNSFLESTIICFASSLEIIGLFYLLFLIKNKKEIRIVQQLEQKSKAKKHRHNRSRNQNDFGSLSSISKIKSLNQNSYMECLSPSPPSIVISGTDDDDGDDYCYDGFKNKIENNQAHNYHSASKMKDNGNHRNSIANESNDSRSENFNGNKQQNESFFDEEAFDHSSDSENHHHHHHHNHHNPNMTSRSKS</sequence>
<evidence type="ECO:0000313" key="3">
    <source>
        <dbReference type="EMBL" id="KAF7495460.1"/>
    </source>
</evidence>
<keyword evidence="2" id="KW-1133">Transmembrane helix</keyword>
<dbReference type="EMBL" id="WVUK01000048">
    <property type="protein sequence ID" value="KAF7495460.1"/>
    <property type="molecule type" value="Genomic_DNA"/>
</dbReference>
<feature type="transmembrane region" description="Helical" evidence="2">
    <location>
        <begin position="90"/>
        <end position="114"/>
    </location>
</feature>
<evidence type="ECO:0000256" key="2">
    <source>
        <dbReference type="SAM" id="Phobius"/>
    </source>
</evidence>
<reference evidence="3" key="2">
    <citation type="submission" date="2020-01" db="EMBL/GenBank/DDBJ databases">
        <authorList>
            <person name="Korhonen P.K.K."/>
            <person name="Guangxu M.G."/>
            <person name="Wang T.W."/>
            <person name="Stroehlein A.J.S."/>
            <person name="Young N.D."/>
            <person name="Ang C.-S.A."/>
            <person name="Fernando D.W.F."/>
            <person name="Lu H.L."/>
            <person name="Taylor S.T."/>
            <person name="Ehtesham M.E.M."/>
            <person name="Najaraj S.H.N."/>
            <person name="Harsha G.H.G."/>
            <person name="Madugundu A.M."/>
            <person name="Renuse S.R."/>
            <person name="Holt D.H."/>
            <person name="Pandey A.P."/>
            <person name="Papenfuss A.P."/>
            <person name="Gasser R.B.G."/>
            <person name="Fischer K.F."/>
        </authorList>
    </citation>
    <scope>NUCLEOTIDE SEQUENCE</scope>
    <source>
        <strain evidence="3">SSS_KF_BRIS2020</strain>
    </source>
</reference>
<protein>
    <submittedName>
        <fullName evidence="3 4">Uncharacterized protein</fullName>
    </submittedName>
</protein>
<keyword evidence="2" id="KW-0812">Transmembrane</keyword>
<reference evidence="4" key="3">
    <citation type="submission" date="2022-06" db="UniProtKB">
        <authorList>
            <consortium name="EnsemblMetazoa"/>
        </authorList>
    </citation>
    <scope>IDENTIFICATION</scope>
</reference>
<feature type="transmembrane region" description="Helical" evidence="2">
    <location>
        <begin position="121"/>
        <end position="141"/>
    </location>
</feature>
<dbReference type="OrthoDB" id="6516613at2759"/>
<gene>
    <name evidence="3" type="ORF">SSS_5930</name>
</gene>
<accession>A0A834RE30</accession>
<keyword evidence="2" id="KW-0472">Membrane</keyword>
<feature type="compositionally biased region" description="Low complexity" evidence="1">
    <location>
        <begin position="1"/>
        <end position="14"/>
    </location>
</feature>
<evidence type="ECO:0000313" key="5">
    <source>
        <dbReference type="Proteomes" id="UP000070412"/>
    </source>
</evidence>
<evidence type="ECO:0000313" key="4">
    <source>
        <dbReference type="EnsemblMetazoa" id="KAF7495460.1"/>
    </source>
</evidence>
<proteinExistence type="predicted"/>
<feature type="transmembrane region" description="Helical" evidence="2">
    <location>
        <begin position="40"/>
        <end position="60"/>
    </location>
</feature>
<dbReference type="AlphaFoldDB" id="A0A834RE30"/>
<dbReference type="Proteomes" id="UP000070412">
    <property type="component" value="Unassembled WGS sequence"/>
</dbReference>
<feature type="transmembrane region" description="Helical" evidence="2">
    <location>
        <begin position="147"/>
        <end position="171"/>
    </location>
</feature>
<dbReference type="EnsemblMetazoa" id="SSS_5930s_mrna">
    <property type="protein sequence ID" value="KAF7495460.1"/>
    <property type="gene ID" value="SSS_5930"/>
</dbReference>
<feature type="compositionally biased region" description="Polar residues" evidence="1">
    <location>
        <begin position="273"/>
        <end position="298"/>
    </location>
</feature>
<name>A0A834RE30_SARSC</name>
<feature type="compositionally biased region" description="Basic residues" evidence="1">
    <location>
        <begin position="314"/>
        <end position="323"/>
    </location>
</feature>
<keyword evidence="5" id="KW-1185">Reference proteome</keyword>
<feature type="region of interest" description="Disordered" evidence="1">
    <location>
        <begin position="1"/>
        <end position="31"/>
    </location>
</feature>
<organism evidence="3">
    <name type="scientific">Sarcoptes scabiei</name>
    <name type="common">Itch mite</name>
    <name type="synonym">Acarus scabiei</name>
    <dbReference type="NCBI Taxonomy" id="52283"/>
    <lineage>
        <taxon>Eukaryota</taxon>
        <taxon>Metazoa</taxon>
        <taxon>Ecdysozoa</taxon>
        <taxon>Arthropoda</taxon>
        <taxon>Chelicerata</taxon>
        <taxon>Arachnida</taxon>
        <taxon>Acari</taxon>
        <taxon>Acariformes</taxon>
        <taxon>Sarcoptiformes</taxon>
        <taxon>Astigmata</taxon>
        <taxon>Psoroptidia</taxon>
        <taxon>Sarcoptoidea</taxon>
        <taxon>Sarcoptidae</taxon>
        <taxon>Sarcoptinae</taxon>
        <taxon>Sarcoptes</taxon>
    </lineage>
</organism>